<gene>
    <name evidence="1" type="ORF">S12H4_63203</name>
</gene>
<organism evidence="1">
    <name type="scientific">marine sediment metagenome</name>
    <dbReference type="NCBI Taxonomy" id="412755"/>
    <lineage>
        <taxon>unclassified sequences</taxon>
        <taxon>metagenomes</taxon>
        <taxon>ecological metagenomes</taxon>
    </lineage>
</organism>
<accession>X1VF96</accession>
<evidence type="ECO:0000313" key="1">
    <source>
        <dbReference type="EMBL" id="GAJ16622.1"/>
    </source>
</evidence>
<dbReference type="EMBL" id="BARW01042837">
    <property type="protein sequence ID" value="GAJ16622.1"/>
    <property type="molecule type" value="Genomic_DNA"/>
</dbReference>
<name>X1VF96_9ZZZZ</name>
<protein>
    <submittedName>
        <fullName evidence="1">Uncharacterized protein</fullName>
    </submittedName>
</protein>
<dbReference type="AlphaFoldDB" id="X1VF96"/>
<feature type="non-terminal residue" evidence="1">
    <location>
        <position position="1"/>
    </location>
</feature>
<sequence>NILADKDAYTVTCSECPTSEAMVRAFPDNSGRVFLNVNAAAALNTGYPLFT</sequence>
<feature type="non-terminal residue" evidence="1">
    <location>
        <position position="51"/>
    </location>
</feature>
<proteinExistence type="predicted"/>
<comment type="caution">
    <text evidence="1">The sequence shown here is derived from an EMBL/GenBank/DDBJ whole genome shotgun (WGS) entry which is preliminary data.</text>
</comment>
<reference evidence="1" key="1">
    <citation type="journal article" date="2014" name="Front. Microbiol.">
        <title>High frequency of phylogenetically diverse reductive dehalogenase-homologous genes in deep subseafloor sedimentary metagenomes.</title>
        <authorList>
            <person name="Kawai M."/>
            <person name="Futagami T."/>
            <person name="Toyoda A."/>
            <person name="Takaki Y."/>
            <person name="Nishi S."/>
            <person name="Hori S."/>
            <person name="Arai W."/>
            <person name="Tsubouchi T."/>
            <person name="Morono Y."/>
            <person name="Uchiyama I."/>
            <person name="Ito T."/>
            <person name="Fujiyama A."/>
            <person name="Inagaki F."/>
            <person name="Takami H."/>
        </authorList>
    </citation>
    <scope>NUCLEOTIDE SEQUENCE</scope>
    <source>
        <strain evidence="1">Expedition CK06-06</strain>
    </source>
</reference>